<comment type="caution">
    <text evidence="2">The sequence shown here is derived from an EMBL/GenBank/DDBJ whole genome shotgun (WGS) entry which is preliminary data.</text>
</comment>
<evidence type="ECO:0000256" key="1">
    <source>
        <dbReference type="SAM" id="Phobius"/>
    </source>
</evidence>
<evidence type="ECO:0000313" key="2">
    <source>
        <dbReference type="EMBL" id="KDN24658.1"/>
    </source>
</evidence>
<keyword evidence="1" id="KW-0472">Membrane</keyword>
<dbReference type="InterPro" id="IPR007445">
    <property type="entry name" value="PilO"/>
</dbReference>
<dbReference type="EMBL" id="AOMT01000028">
    <property type="protein sequence ID" value="KDN24658.1"/>
    <property type="molecule type" value="Genomic_DNA"/>
</dbReference>
<keyword evidence="1" id="KW-0812">Transmembrane</keyword>
<dbReference type="AlphaFoldDB" id="A0A066UKF5"/>
<organism evidence="2 3">
    <name type="scientific">Moraxella bovoculi 237</name>
    <dbReference type="NCBI Taxonomy" id="743974"/>
    <lineage>
        <taxon>Bacteria</taxon>
        <taxon>Pseudomonadati</taxon>
        <taxon>Pseudomonadota</taxon>
        <taxon>Gammaproteobacteria</taxon>
        <taxon>Moraxellales</taxon>
        <taxon>Moraxellaceae</taxon>
        <taxon>Moraxella</taxon>
    </lineage>
</organism>
<dbReference type="Gene3D" id="3.30.70.60">
    <property type="match status" value="1"/>
</dbReference>
<dbReference type="Pfam" id="PF04350">
    <property type="entry name" value="PilO"/>
    <property type="match status" value="1"/>
</dbReference>
<reference evidence="2 3" key="1">
    <citation type="journal article" date="2014" name="Genome Announc.">
        <title>Draft Genome Sequence of Moraxella bovoculi Strain 237T (ATCC BAA-1259T) Isolated from a Calf with Infectious Bovine Keratoconjunctivitis.</title>
        <authorList>
            <person name="Calcutt M.J."/>
            <person name="Foecking M.F."/>
            <person name="Martin N.T."/>
            <person name="Mhlanga-Mutangadura T."/>
            <person name="Reilly T.J."/>
        </authorList>
    </citation>
    <scope>NUCLEOTIDE SEQUENCE [LARGE SCALE GENOMIC DNA]</scope>
    <source>
        <strain evidence="2 3">237</strain>
    </source>
</reference>
<accession>A0A066UKF5</accession>
<keyword evidence="3" id="KW-1185">Reference proteome</keyword>
<evidence type="ECO:0000313" key="3">
    <source>
        <dbReference type="Proteomes" id="UP000035860"/>
    </source>
</evidence>
<dbReference type="GO" id="GO:0043683">
    <property type="term" value="P:type IV pilus assembly"/>
    <property type="evidence" value="ECO:0007669"/>
    <property type="project" value="InterPro"/>
</dbReference>
<dbReference type="RefSeq" id="WP_036366508.1">
    <property type="nucleotide sequence ID" value="NZ_AOMT01000028.1"/>
</dbReference>
<name>A0A066UKF5_9GAMM</name>
<dbReference type="PANTHER" id="PTHR39555">
    <property type="entry name" value="FIMBRIAL ASSEMBLY PROTEIN PILO-LIKE PROTEIN-RELATED"/>
    <property type="match status" value="1"/>
</dbReference>
<dbReference type="InterPro" id="IPR014717">
    <property type="entry name" value="Transl_elong_EF1B/ribsomal_bS6"/>
</dbReference>
<sequence length="218" mass="24689">MNREHRPSSSERIAQTWRELNSLTLDNLGAAPRWLKVLLLALCVLFIGVFGWMLLIKPIKLEHNALITQEQTLTSQYAQKYAKAQQLSAIENQTQILNRDLATIIEVLPTTLNMSLIVEQLHAAAMRIGVKIVDVKMQSEVESELFFERGLTITVEGGYHEMGRLLSQISALSVALTFHDFDIEKLFQNSNQTKLRMTLHAKAYRAKVINVTKEVASD</sequence>
<dbReference type="Proteomes" id="UP000035860">
    <property type="component" value="Unassembled WGS sequence"/>
</dbReference>
<dbReference type="GO" id="GO:0043107">
    <property type="term" value="P:type IV pilus-dependent motility"/>
    <property type="evidence" value="ECO:0007669"/>
    <property type="project" value="InterPro"/>
</dbReference>
<keyword evidence="1" id="KW-1133">Transmembrane helix</keyword>
<dbReference type="OrthoDB" id="9802133at2"/>
<feature type="transmembrane region" description="Helical" evidence="1">
    <location>
        <begin position="34"/>
        <end position="56"/>
    </location>
</feature>
<protein>
    <submittedName>
        <fullName evidence="2">Type IV pilus biogenesis protein PilO</fullName>
    </submittedName>
</protein>
<proteinExistence type="predicted"/>
<dbReference type="PANTHER" id="PTHR39555:SF1">
    <property type="entry name" value="TYPE IV PILUS INNER MEMBRANE COMPONENT PILO"/>
    <property type="match status" value="1"/>
</dbReference>
<dbReference type="eggNOG" id="COG3167">
    <property type="taxonomic scope" value="Bacteria"/>
</dbReference>
<gene>
    <name evidence="2" type="ORF">MBO_08022</name>
</gene>